<dbReference type="InterPro" id="IPR040247">
    <property type="entry name" value="DUF5524"/>
</dbReference>
<dbReference type="RefSeq" id="XP_017670386.1">
    <property type="nucleotide sequence ID" value="XM_017814897.1"/>
</dbReference>
<evidence type="ECO:0000256" key="1">
    <source>
        <dbReference type="SAM" id="MobiDB-lite"/>
    </source>
</evidence>
<evidence type="ECO:0000313" key="2">
    <source>
        <dbReference type="Proteomes" id="UP000504624"/>
    </source>
</evidence>
<dbReference type="OrthoDB" id="10012494at2759"/>
<evidence type="ECO:0000313" key="3">
    <source>
        <dbReference type="RefSeq" id="XP_017670386.1"/>
    </source>
</evidence>
<feature type="compositionally biased region" description="Pro residues" evidence="1">
    <location>
        <begin position="227"/>
        <end position="242"/>
    </location>
</feature>
<dbReference type="AlphaFoldDB" id="A0A6J0H8M9"/>
<feature type="compositionally biased region" description="Pro residues" evidence="1">
    <location>
        <begin position="1"/>
        <end position="13"/>
    </location>
</feature>
<protein>
    <submittedName>
        <fullName evidence="3">Uncharacterized protein C7orf57 homolog isoform X1</fullName>
    </submittedName>
</protein>
<dbReference type="PANTHER" id="PTHR31097">
    <property type="entry name" value="SI:DKEY-276J7.1"/>
    <property type="match status" value="1"/>
</dbReference>
<feature type="region of interest" description="Disordered" evidence="1">
    <location>
        <begin position="210"/>
        <end position="255"/>
    </location>
</feature>
<sequence>MPPKQPEKSPLPPISQSLSDLSKAPHELPPSGCLKKWIKDTDSAYVRLAKQGGQPDLLKHYSPVIMKSPSAAYAAPDWYLHHTSPPAMDEPWSSVSSLPEYMIHREFKADDHRGNTYETRRGPFDFDTKSVWQRDAEDKENAEKKKVKLPAINLKYPSRMPNVSTSKEFSGANKLSFPPVPAQRKIEAVNFSKLINNGYGTDWFQQCTGWEKKIQEPSENSEQSKEPLPPDSEPSQSEPPPASNELKPPFQGCSK</sequence>
<keyword evidence="2" id="KW-1185">Reference proteome</keyword>
<dbReference type="Proteomes" id="UP000504624">
    <property type="component" value="Unplaced"/>
</dbReference>
<proteinExistence type="predicted"/>
<accession>A0A6J0H8M9</accession>
<dbReference type="Pfam" id="PF17662">
    <property type="entry name" value="DUF5524"/>
    <property type="match status" value="1"/>
</dbReference>
<feature type="region of interest" description="Disordered" evidence="1">
    <location>
        <begin position="1"/>
        <end position="29"/>
    </location>
</feature>
<gene>
    <name evidence="3" type="primary">CUNH7orf57</name>
</gene>
<dbReference type="GeneID" id="108497365"/>
<organism evidence="2 3">
    <name type="scientific">Lepidothrix coronata</name>
    <name type="common">blue-crowned manakin</name>
    <dbReference type="NCBI Taxonomy" id="321398"/>
    <lineage>
        <taxon>Eukaryota</taxon>
        <taxon>Metazoa</taxon>
        <taxon>Chordata</taxon>
        <taxon>Craniata</taxon>
        <taxon>Vertebrata</taxon>
        <taxon>Euteleostomi</taxon>
        <taxon>Archelosauria</taxon>
        <taxon>Archosauria</taxon>
        <taxon>Dinosauria</taxon>
        <taxon>Saurischia</taxon>
        <taxon>Theropoda</taxon>
        <taxon>Coelurosauria</taxon>
        <taxon>Aves</taxon>
        <taxon>Neognathae</taxon>
        <taxon>Neoaves</taxon>
        <taxon>Telluraves</taxon>
        <taxon>Australaves</taxon>
        <taxon>Passeriformes</taxon>
        <taxon>Pipridae</taxon>
        <taxon>Lepidothrix</taxon>
    </lineage>
</organism>
<name>A0A6J0H8M9_9PASS</name>
<dbReference type="PANTHER" id="PTHR31097:SF2">
    <property type="entry name" value="CHROMOSOME 7 OPEN READING FRAME 57"/>
    <property type="match status" value="1"/>
</dbReference>
<dbReference type="CTD" id="103176405"/>
<reference evidence="3" key="1">
    <citation type="submission" date="2025-08" db="UniProtKB">
        <authorList>
            <consortium name="RefSeq"/>
        </authorList>
    </citation>
    <scope>IDENTIFICATION</scope>
</reference>